<protein>
    <submittedName>
        <fullName evidence="2">Uncharacterized protein</fullName>
    </submittedName>
</protein>
<sequence length="140" mass="15264">MHFTILDTSSVTSAPMGVDHKNMPQISEGLFNNNDAQDSPPRTPSDTATPSVDTNILQAMTTLASGVTATNAPALWDLPDDTLITPTNAAMMLDRSSVTLANWRNARRKGLSKGPTFLDNNRRPQYRVGSLRQYAQSCEI</sequence>
<evidence type="ECO:0000256" key="1">
    <source>
        <dbReference type="SAM" id="MobiDB-lite"/>
    </source>
</evidence>
<reference evidence="2" key="2">
    <citation type="submission" date="2020-09" db="EMBL/GenBank/DDBJ databases">
        <authorList>
            <person name="Sun Q."/>
            <person name="Kim S."/>
        </authorList>
    </citation>
    <scope>NUCLEOTIDE SEQUENCE</scope>
    <source>
        <strain evidence="2">KCTC 32513</strain>
    </source>
</reference>
<keyword evidence="3" id="KW-1185">Reference proteome</keyword>
<dbReference type="AlphaFoldDB" id="A0A8J3CS14"/>
<feature type="region of interest" description="Disordered" evidence="1">
    <location>
        <begin position="13"/>
        <end position="51"/>
    </location>
</feature>
<evidence type="ECO:0000313" key="3">
    <source>
        <dbReference type="Proteomes" id="UP000634004"/>
    </source>
</evidence>
<gene>
    <name evidence="2" type="ORF">GCM10009069_21900</name>
</gene>
<name>A0A8J3CS14_9PROT</name>
<dbReference type="EMBL" id="BMZH01000009">
    <property type="protein sequence ID" value="GHA98598.1"/>
    <property type="molecule type" value="Genomic_DNA"/>
</dbReference>
<evidence type="ECO:0000313" key="2">
    <source>
        <dbReference type="EMBL" id="GHA98598.1"/>
    </source>
</evidence>
<organism evidence="2 3">
    <name type="scientific">Algimonas arctica</name>
    <dbReference type="NCBI Taxonomy" id="1479486"/>
    <lineage>
        <taxon>Bacteria</taxon>
        <taxon>Pseudomonadati</taxon>
        <taxon>Pseudomonadota</taxon>
        <taxon>Alphaproteobacteria</taxon>
        <taxon>Maricaulales</taxon>
        <taxon>Robiginitomaculaceae</taxon>
        <taxon>Algimonas</taxon>
    </lineage>
</organism>
<reference evidence="2" key="1">
    <citation type="journal article" date="2014" name="Int. J. Syst. Evol. Microbiol.">
        <title>Complete genome sequence of Corynebacterium casei LMG S-19264T (=DSM 44701T), isolated from a smear-ripened cheese.</title>
        <authorList>
            <consortium name="US DOE Joint Genome Institute (JGI-PGF)"/>
            <person name="Walter F."/>
            <person name="Albersmeier A."/>
            <person name="Kalinowski J."/>
            <person name="Ruckert C."/>
        </authorList>
    </citation>
    <scope>NUCLEOTIDE SEQUENCE</scope>
    <source>
        <strain evidence="2">KCTC 32513</strain>
    </source>
</reference>
<dbReference type="Proteomes" id="UP000634004">
    <property type="component" value="Unassembled WGS sequence"/>
</dbReference>
<proteinExistence type="predicted"/>
<accession>A0A8J3CS14</accession>
<comment type="caution">
    <text evidence="2">The sequence shown here is derived from an EMBL/GenBank/DDBJ whole genome shotgun (WGS) entry which is preliminary data.</text>
</comment>